<organism evidence="1 2">
    <name type="scientific">Larinioides sclopetarius</name>
    <dbReference type="NCBI Taxonomy" id="280406"/>
    <lineage>
        <taxon>Eukaryota</taxon>
        <taxon>Metazoa</taxon>
        <taxon>Ecdysozoa</taxon>
        <taxon>Arthropoda</taxon>
        <taxon>Chelicerata</taxon>
        <taxon>Arachnida</taxon>
        <taxon>Araneae</taxon>
        <taxon>Araneomorphae</taxon>
        <taxon>Entelegynae</taxon>
        <taxon>Araneoidea</taxon>
        <taxon>Araneidae</taxon>
        <taxon>Larinioides</taxon>
    </lineage>
</organism>
<gene>
    <name evidence="1" type="ORF">LARSCL_LOCUS829</name>
</gene>
<accession>A0AAV1YTR2</accession>
<dbReference type="AlphaFoldDB" id="A0AAV1YTR2"/>
<evidence type="ECO:0000313" key="1">
    <source>
        <dbReference type="EMBL" id="CAL1262167.1"/>
    </source>
</evidence>
<protein>
    <submittedName>
        <fullName evidence="1">Uncharacterized protein</fullName>
    </submittedName>
</protein>
<comment type="caution">
    <text evidence="1">The sequence shown here is derived from an EMBL/GenBank/DDBJ whole genome shotgun (WGS) entry which is preliminary data.</text>
</comment>
<proteinExistence type="predicted"/>
<evidence type="ECO:0000313" key="2">
    <source>
        <dbReference type="Proteomes" id="UP001497382"/>
    </source>
</evidence>
<sequence length="49" mass="5600">MAPVARSIKKFLVIETTANIPSNHRSRLQPSSPLRIPFAVNHNFDHFPF</sequence>
<keyword evidence="2" id="KW-1185">Reference proteome</keyword>
<reference evidence="1 2" key="1">
    <citation type="submission" date="2024-04" db="EMBL/GenBank/DDBJ databases">
        <authorList>
            <person name="Rising A."/>
            <person name="Reimegard J."/>
            <person name="Sonavane S."/>
            <person name="Akerstrom W."/>
            <person name="Nylinder S."/>
            <person name="Hedman E."/>
            <person name="Kallberg Y."/>
        </authorList>
    </citation>
    <scope>NUCLEOTIDE SEQUENCE [LARGE SCALE GENOMIC DNA]</scope>
</reference>
<name>A0AAV1YTR2_9ARAC</name>
<dbReference type="Proteomes" id="UP001497382">
    <property type="component" value="Unassembled WGS sequence"/>
</dbReference>
<dbReference type="EMBL" id="CAXIEN010000004">
    <property type="protein sequence ID" value="CAL1262167.1"/>
    <property type="molecule type" value="Genomic_DNA"/>
</dbReference>